<accession>A0A024VX46</accession>
<evidence type="ECO:0000256" key="1">
    <source>
        <dbReference type="SAM" id="Coils"/>
    </source>
</evidence>
<protein>
    <submittedName>
        <fullName evidence="2">Uncharacterized protein</fullName>
    </submittedName>
</protein>
<dbReference type="eggNOG" id="ENOG502RPR6">
    <property type="taxonomic scope" value="Eukaryota"/>
</dbReference>
<keyword evidence="1" id="KW-0175">Coiled coil</keyword>
<reference evidence="2 3" key="2">
    <citation type="submission" date="2013-02" db="EMBL/GenBank/DDBJ databases">
        <title>The Genome Sequence of Plasmodium falciparum Tanzania (2000708).</title>
        <authorList>
            <consortium name="The Broad Institute Genome Sequencing Platform"/>
            <consortium name="The Broad Institute Genome Sequencing Center for Infectious Disease"/>
            <person name="Neafsey D."/>
            <person name="Cheeseman I."/>
            <person name="Volkman S."/>
            <person name="Adams J."/>
            <person name="Walker B."/>
            <person name="Young S.K."/>
            <person name="Zeng Q."/>
            <person name="Gargeya S."/>
            <person name="Fitzgerald M."/>
            <person name="Haas B."/>
            <person name="Abouelleil A."/>
            <person name="Alvarado L."/>
            <person name="Arachchi H.M."/>
            <person name="Berlin A.M."/>
            <person name="Chapman S.B."/>
            <person name="Dewar J."/>
            <person name="Goldberg J."/>
            <person name="Griggs A."/>
            <person name="Gujja S."/>
            <person name="Hansen M."/>
            <person name="Howarth C."/>
            <person name="Imamovic A."/>
            <person name="Larimer J."/>
            <person name="McCowan C."/>
            <person name="Murphy C."/>
            <person name="Neiman D."/>
            <person name="Pearson M."/>
            <person name="Priest M."/>
            <person name="Roberts A."/>
            <person name="Saif S."/>
            <person name="Shea T."/>
            <person name="Sisk P."/>
            <person name="Sykes S."/>
            <person name="Wortman J."/>
            <person name="Nusbaum C."/>
            <person name="Birren B."/>
        </authorList>
    </citation>
    <scope>NUCLEOTIDE SEQUENCE [LARGE SCALE GENOMIC DNA]</scope>
    <source>
        <strain evidence="3">Tanzania (2000708)</strain>
    </source>
</reference>
<organism evidence="2 3">
    <name type="scientific">Plasmodium falciparum Tanzania</name>
    <name type="common">2000708</name>
    <dbReference type="NCBI Taxonomy" id="1036725"/>
    <lineage>
        <taxon>Eukaryota</taxon>
        <taxon>Sar</taxon>
        <taxon>Alveolata</taxon>
        <taxon>Apicomplexa</taxon>
        <taxon>Aconoidasida</taxon>
        <taxon>Haemosporida</taxon>
        <taxon>Plasmodiidae</taxon>
        <taxon>Plasmodium</taxon>
        <taxon>Plasmodium (Laverania)</taxon>
    </lineage>
</organism>
<feature type="coiled-coil region" evidence="1">
    <location>
        <begin position="503"/>
        <end position="573"/>
    </location>
</feature>
<gene>
    <name evidence="2" type="ORF">PFTANZ_06254</name>
</gene>
<dbReference type="OrthoDB" id="299625at2759"/>
<dbReference type="PANTHER" id="PTHR46436">
    <property type="entry name" value="CENTROSOMAL PROTEIN OF 76 KDA"/>
    <property type="match status" value="1"/>
</dbReference>
<dbReference type="PANTHER" id="PTHR46436:SF2">
    <property type="entry name" value="CHROMOSOME UNDETERMINED SCAFFOLD_119, WHOLE GENOME SHOTGUN SEQUENCE"/>
    <property type="match status" value="1"/>
</dbReference>
<reference evidence="2 3" key="1">
    <citation type="submission" date="2013-02" db="EMBL/GenBank/DDBJ databases">
        <title>The Genome Annotation of Plasmodium falciparum Tanzania (2000708).</title>
        <authorList>
            <consortium name="The Broad Institute Genome Sequencing Platform"/>
            <consortium name="The Broad Institute Genome Sequencing Center for Infectious Disease"/>
            <person name="Neafsey D."/>
            <person name="Hoffman S."/>
            <person name="Volkman S."/>
            <person name="Rosenthal P."/>
            <person name="Walker B."/>
            <person name="Young S.K."/>
            <person name="Zeng Q."/>
            <person name="Gargeya S."/>
            <person name="Fitzgerald M."/>
            <person name="Haas B."/>
            <person name="Abouelleil A."/>
            <person name="Allen A.W."/>
            <person name="Alvarado L."/>
            <person name="Arachchi H.M."/>
            <person name="Berlin A.M."/>
            <person name="Chapman S.B."/>
            <person name="Gainer-Dewar J."/>
            <person name="Goldberg J."/>
            <person name="Griggs A."/>
            <person name="Gujja S."/>
            <person name="Hansen M."/>
            <person name="Howarth C."/>
            <person name="Imamovic A."/>
            <person name="Ireland A."/>
            <person name="Larimer J."/>
            <person name="McCowan C."/>
            <person name="Murphy C."/>
            <person name="Pearson M."/>
            <person name="Poon T.W."/>
            <person name="Priest M."/>
            <person name="Roberts A."/>
            <person name="Saif S."/>
            <person name="Shea T."/>
            <person name="Sisk P."/>
            <person name="Sykes S."/>
            <person name="Wortman J."/>
            <person name="Nusbaum C."/>
            <person name="Birren B."/>
        </authorList>
    </citation>
    <scope>NUCLEOTIDE SEQUENCE [LARGE SCALE GENOMIC DNA]</scope>
    <source>
        <strain evidence="3">Tanzania (2000708)</strain>
    </source>
</reference>
<dbReference type="InterPro" id="IPR052299">
    <property type="entry name" value="CEP76"/>
</dbReference>
<name>A0A024VX46_PLAFA</name>
<evidence type="ECO:0000313" key="2">
    <source>
        <dbReference type="EMBL" id="ETW33027.1"/>
    </source>
</evidence>
<dbReference type="EMBL" id="KI926922">
    <property type="protein sequence ID" value="ETW33027.1"/>
    <property type="molecule type" value="Genomic_DNA"/>
</dbReference>
<dbReference type="Proteomes" id="UP000030708">
    <property type="component" value="Unassembled WGS sequence"/>
</dbReference>
<sequence length="688" mass="81978">MVNKTDTVTKTTSPFFYQNLYYPIRLVDKKELTNEHLIRNVLPIDLISKGDICFEVHNNNEIYSTILGIFELPFADIFNYGTEDFRSLAEENTKSTSQYNDYKDYNQFGSGRMDPSVDNYDDYYVKKYKTIVYKNTLELMYSKVHLKALNKENIHTKKESTISVEAFVIPPLPENLVFMKEEKVQNSSIIYKSMSKRWEKDFSKFNDTYNQWFPKAIKNRKFPCISRNDFDNNYYPLCSFVTSINLPAQVSTPGPLFHWLNNIEYIENEDESSIFTSPYFFLSYKKGTIQDHVLLLCCCLKGLEYDAYIGIREMTKETLQCDKYNKGGPTLNGNNSSKNKIVSSKYVENINEKNNDDIQNDVQKCFASLNNTIEDMHIQFNNILKDNEEKYILAFNTYMYDVQKEIGVLKKIVKEEKIKKLKDEKMKKLQKELKWYINECLRLDKISEYLKKEADKWKRNSELMKSHMLFLERKLYKIYEKIIYKENIKKENDIIKDDKIIKIKKSESEIHLKKKEISNERNDIKQIFCDIKKNDDQKNINKDETYKQINLKITNLEKKLKKQININTSLQQKLANCYIEKSKYEKLFIECVQQIKRDLTKRTLRKDKEQYMEHNFSSLLNNSEFTNFTNDEKKNILISFFSTNDIIYFMNKYVFTKEKHPIYNNTENSYSRSTIKYQKRSDISPFIL</sequence>
<dbReference type="AlphaFoldDB" id="A0A024VX46"/>
<proteinExistence type="predicted"/>
<feature type="coiled-coil region" evidence="1">
    <location>
        <begin position="412"/>
        <end position="439"/>
    </location>
</feature>
<evidence type="ECO:0000313" key="3">
    <source>
        <dbReference type="Proteomes" id="UP000030708"/>
    </source>
</evidence>